<evidence type="ECO:0000313" key="4">
    <source>
        <dbReference type="RefSeq" id="XP_022310739.1"/>
    </source>
</evidence>
<reference evidence="4" key="2">
    <citation type="submission" date="2025-08" db="UniProtKB">
        <authorList>
            <consortium name="RefSeq"/>
        </authorList>
    </citation>
    <scope>IDENTIFICATION</scope>
    <source>
        <tissue evidence="4">Whole sample</tissue>
    </source>
</reference>
<feature type="signal peptide" evidence="2">
    <location>
        <begin position="1"/>
        <end position="26"/>
    </location>
</feature>
<keyword evidence="1" id="KW-0812">Transmembrane</keyword>
<sequence>MDMKYVEIFVGMMRFLFLYLLHFGDADNAVCFNYQTQTNECCNDYKNISGNCEACIGMWGRECVNNCSYGYYGHGCRKRCDCDFRLQICNPRKGCVKRKENCSTASKTAQESDVTTRKNVLISLIVIILLLFMAVLGTYSYIYILGNIRKHTTAAKCTEAENENTLQEGHRDSTYDSIRESHPVENSARYVSQSCNVSTHSCEDIDCSSKTSRFLQKQASKSKKYEKCLYGYDHYNHINFKGGNILPSKFNILSNDYDTLEPLDQTTREFDIENGVEMLTLGKIQTRRHSENIRHAQNNISQELQSTLPFRPYSSVKYNRNNSFS</sequence>
<keyword evidence="1" id="KW-1133">Transmembrane helix</keyword>
<protein>
    <submittedName>
        <fullName evidence="4">Uncharacterized protein LOC111116044</fullName>
    </submittedName>
</protein>
<organism evidence="3 4">
    <name type="scientific">Crassostrea virginica</name>
    <name type="common">Eastern oyster</name>
    <dbReference type="NCBI Taxonomy" id="6565"/>
    <lineage>
        <taxon>Eukaryota</taxon>
        <taxon>Metazoa</taxon>
        <taxon>Spiralia</taxon>
        <taxon>Lophotrochozoa</taxon>
        <taxon>Mollusca</taxon>
        <taxon>Bivalvia</taxon>
        <taxon>Autobranchia</taxon>
        <taxon>Pteriomorphia</taxon>
        <taxon>Ostreida</taxon>
        <taxon>Ostreoidea</taxon>
        <taxon>Ostreidae</taxon>
        <taxon>Crassostrea</taxon>
    </lineage>
</organism>
<evidence type="ECO:0000313" key="3">
    <source>
        <dbReference type="Proteomes" id="UP000694844"/>
    </source>
</evidence>
<feature type="chain" id="PRO_5034810672" evidence="2">
    <location>
        <begin position="27"/>
        <end position="325"/>
    </location>
</feature>
<dbReference type="Proteomes" id="UP000694844">
    <property type="component" value="Chromosome 1"/>
</dbReference>
<dbReference type="GeneID" id="111116044"/>
<keyword evidence="2" id="KW-0732">Signal</keyword>
<dbReference type="AlphaFoldDB" id="A0A8B8C6J5"/>
<accession>A0A8B8C6J5</accession>
<keyword evidence="3" id="KW-1185">Reference proteome</keyword>
<name>A0A8B8C6J5_CRAVI</name>
<proteinExistence type="predicted"/>
<reference evidence="3" key="1">
    <citation type="submission" date="2024-06" db="UniProtKB">
        <authorList>
            <consortium name="RefSeq"/>
        </authorList>
    </citation>
    <scope>NUCLEOTIDE SEQUENCE [LARGE SCALE GENOMIC DNA]</scope>
</reference>
<gene>
    <name evidence="4" type="primary">LOC111116044</name>
</gene>
<keyword evidence="1" id="KW-0472">Membrane</keyword>
<evidence type="ECO:0000256" key="1">
    <source>
        <dbReference type="SAM" id="Phobius"/>
    </source>
</evidence>
<evidence type="ECO:0000256" key="2">
    <source>
        <dbReference type="SAM" id="SignalP"/>
    </source>
</evidence>
<dbReference type="RefSeq" id="XP_022310739.1">
    <property type="nucleotide sequence ID" value="XM_022455031.1"/>
</dbReference>
<feature type="transmembrane region" description="Helical" evidence="1">
    <location>
        <begin position="120"/>
        <end position="142"/>
    </location>
</feature>
<dbReference type="KEGG" id="cvn:111116044"/>